<evidence type="ECO:0000313" key="1">
    <source>
        <dbReference type="EMBL" id="APR99741.1"/>
    </source>
</evidence>
<gene>
    <name evidence="1" type="ORF">BCY86_02915</name>
</gene>
<sequence length="74" mass="8900">MASVRESRLEPQEKFNWEKINRIEISRLLYEKAQVLLIEDEALFSEESVKWFTNLVNRILEQRHTHEILSGNPF</sequence>
<proteinExistence type="predicted"/>
<dbReference type="Proteomes" id="UP000185544">
    <property type="component" value="Chromosome"/>
</dbReference>
<dbReference type="KEGG" id="pabo:BCY86_02915"/>
<dbReference type="EMBL" id="CP016908">
    <property type="protein sequence ID" value="APR99741.1"/>
    <property type="molecule type" value="Genomic_DNA"/>
</dbReference>
<reference evidence="1 2" key="1">
    <citation type="submission" date="2016-08" db="EMBL/GenBank/DDBJ databases">
        <title>Identification and validation of antigenic proteins from Pajaroellobacter abortibovis using de-novo genome sequence assembly and reverse vaccinology.</title>
        <authorList>
            <person name="Welly B.T."/>
            <person name="Miller M.R."/>
            <person name="Stott J.L."/>
            <person name="Blanchard M.T."/>
            <person name="Islas-Trejo A.D."/>
            <person name="O'Rourke S.M."/>
            <person name="Young A.E."/>
            <person name="Medrano J.F."/>
            <person name="Van Eenennaam A.L."/>
        </authorList>
    </citation>
    <scope>NUCLEOTIDE SEQUENCE [LARGE SCALE GENOMIC DNA]</scope>
    <source>
        <strain evidence="1 2">BTF92-0548A/99-0131</strain>
    </source>
</reference>
<protein>
    <submittedName>
        <fullName evidence="1">Uncharacterized protein</fullName>
    </submittedName>
</protein>
<dbReference type="AlphaFoldDB" id="A0A1L6MW51"/>
<accession>A0A1L6MW51</accession>
<keyword evidence="2" id="KW-1185">Reference proteome</keyword>
<name>A0A1L6MW51_9BACT</name>
<evidence type="ECO:0000313" key="2">
    <source>
        <dbReference type="Proteomes" id="UP000185544"/>
    </source>
</evidence>
<organism evidence="1 2">
    <name type="scientific">Pajaroellobacter abortibovis</name>
    <dbReference type="NCBI Taxonomy" id="1882918"/>
    <lineage>
        <taxon>Bacteria</taxon>
        <taxon>Pseudomonadati</taxon>
        <taxon>Myxococcota</taxon>
        <taxon>Polyangia</taxon>
        <taxon>Polyangiales</taxon>
        <taxon>Polyangiaceae</taxon>
    </lineage>
</organism>